<dbReference type="InterPro" id="IPR002893">
    <property type="entry name" value="Znf_MYND"/>
</dbReference>
<dbReference type="Pfam" id="PF14737">
    <property type="entry name" value="DUF4470"/>
    <property type="match status" value="1"/>
</dbReference>
<dbReference type="Gene3D" id="6.10.140.2220">
    <property type="match status" value="1"/>
</dbReference>
<accession>A0AAV9J5L6</accession>
<dbReference type="Pfam" id="PF01753">
    <property type="entry name" value="zf-MYND"/>
    <property type="match status" value="1"/>
</dbReference>
<feature type="domain" description="MYND-type" evidence="5">
    <location>
        <begin position="12"/>
        <end position="48"/>
    </location>
</feature>
<keyword evidence="2 4" id="KW-0863">Zinc-finger</keyword>
<sequence length="561" mass="62967">MPGADLQGRILCAHCQRHANSACKGCLLVLYCGAGCQKTHWSTHKQDCKSPLIKKDWKPQWDLADREPAFVDGSGTSMHAFGGKKFFWGNVPAVDVLRIADNEGEEYDSDIRLLFAASGDPRNVIKTLESIPKAYGRSIHAHVNDRDLDIVARNAIILLLMLTVQDKNEAAECMIHIWYSARIRQSDIDLLRSVRGLIDAVCKKIAGKAPGTVLGKKWTFANASLRLVLTKEQWSSLLGYFDVPVGLSLERAQRIRTEVTLADSRVDYRERRMIGQVPAHRVCGNRFREDGILLPFGHHRHLFIAPNPTFYQTADWPMKDSADPLEGWALDDILQAGAGPATNDVYGKLFYYLKGLLFSCQRRLSSLNVSFELSNCAAEDLGKQLKADAFARIETANISDGGYLGCAKAVAFLCPLLQHPAENGHATLLTLFMNAVDETVDDSEIAASTSAELTALLEYLPHRGGAPPRSMNDSRMILMNFLRPLVRDVDKYFNRYMELENFRAVEQYLGLRMKDPHTIIDKWPMRLRLQQGQAGAQEEFDLLLSSSHTGNERYVEWKRVD</sequence>
<dbReference type="PROSITE" id="PS50865">
    <property type="entry name" value="ZF_MYND_2"/>
    <property type="match status" value="1"/>
</dbReference>
<dbReference type="SUPFAM" id="SSF144232">
    <property type="entry name" value="HIT/MYND zinc finger-like"/>
    <property type="match status" value="1"/>
</dbReference>
<proteinExistence type="predicted"/>
<comment type="caution">
    <text evidence="6">The sequence shown here is derived from an EMBL/GenBank/DDBJ whole genome shotgun (WGS) entry which is preliminary data.</text>
</comment>
<dbReference type="InterPro" id="IPR027974">
    <property type="entry name" value="DUF4470"/>
</dbReference>
<evidence type="ECO:0000256" key="3">
    <source>
        <dbReference type="ARBA" id="ARBA00022833"/>
    </source>
</evidence>
<dbReference type="GO" id="GO:0008270">
    <property type="term" value="F:zinc ion binding"/>
    <property type="evidence" value="ECO:0007669"/>
    <property type="project" value="UniProtKB-KW"/>
</dbReference>
<evidence type="ECO:0000256" key="1">
    <source>
        <dbReference type="ARBA" id="ARBA00022723"/>
    </source>
</evidence>
<organism evidence="6 7">
    <name type="scientific">Oleoguttula mirabilis</name>
    <dbReference type="NCBI Taxonomy" id="1507867"/>
    <lineage>
        <taxon>Eukaryota</taxon>
        <taxon>Fungi</taxon>
        <taxon>Dikarya</taxon>
        <taxon>Ascomycota</taxon>
        <taxon>Pezizomycotina</taxon>
        <taxon>Dothideomycetes</taxon>
        <taxon>Dothideomycetidae</taxon>
        <taxon>Mycosphaerellales</taxon>
        <taxon>Teratosphaeriaceae</taxon>
        <taxon>Oleoguttula</taxon>
    </lineage>
</organism>
<keyword evidence="7" id="KW-1185">Reference proteome</keyword>
<dbReference type="PROSITE" id="PS01360">
    <property type="entry name" value="ZF_MYND_1"/>
    <property type="match status" value="1"/>
</dbReference>
<gene>
    <name evidence="6" type="ORF">LTR36_009649</name>
</gene>
<evidence type="ECO:0000313" key="6">
    <source>
        <dbReference type="EMBL" id="KAK4540244.1"/>
    </source>
</evidence>
<reference evidence="6 7" key="1">
    <citation type="submission" date="2021-11" db="EMBL/GenBank/DDBJ databases">
        <title>Black yeast isolated from Biological Soil Crust.</title>
        <authorList>
            <person name="Kurbessoian T."/>
        </authorList>
    </citation>
    <scope>NUCLEOTIDE SEQUENCE [LARGE SCALE GENOMIC DNA]</scope>
    <source>
        <strain evidence="6 7">CCFEE 5522</strain>
    </source>
</reference>
<protein>
    <recommendedName>
        <fullName evidence="5">MYND-type domain-containing protein</fullName>
    </recommendedName>
</protein>
<dbReference type="Proteomes" id="UP001324427">
    <property type="component" value="Unassembled WGS sequence"/>
</dbReference>
<dbReference type="AlphaFoldDB" id="A0AAV9J5L6"/>
<keyword evidence="1" id="KW-0479">Metal-binding</keyword>
<dbReference type="EMBL" id="JAVFHQ010000071">
    <property type="protein sequence ID" value="KAK4540244.1"/>
    <property type="molecule type" value="Genomic_DNA"/>
</dbReference>
<evidence type="ECO:0000256" key="4">
    <source>
        <dbReference type="PROSITE-ProRule" id="PRU00134"/>
    </source>
</evidence>
<evidence type="ECO:0000313" key="7">
    <source>
        <dbReference type="Proteomes" id="UP001324427"/>
    </source>
</evidence>
<keyword evidence="3" id="KW-0862">Zinc</keyword>
<evidence type="ECO:0000256" key="2">
    <source>
        <dbReference type="ARBA" id="ARBA00022771"/>
    </source>
</evidence>
<evidence type="ECO:0000259" key="5">
    <source>
        <dbReference type="PROSITE" id="PS50865"/>
    </source>
</evidence>
<name>A0AAV9J5L6_9PEZI</name>